<keyword evidence="4 6" id="KW-0479">Metal-binding</keyword>
<dbReference type="PRINTS" id="PR00385">
    <property type="entry name" value="P450"/>
</dbReference>
<evidence type="ECO:0000256" key="3">
    <source>
        <dbReference type="ARBA" id="ARBA00022617"/>
    </source>
</evidence>
<sequence>MDTTSNLPSFLSSLSGKDIPWILVSLIVAFVIVETVGTVVYNIYFHPLAKYPGPKYAASTALAYWAVTAKGDILPWIQDIHNKYGEVVRIGPDWLSYTSPEAWRDIYGHRTAGKKANPKDARHYTKDINGRVGLNAIFDDEEHGRVRRIFAHAFSDKALKEQEPIFVRYVDKLVAAMRRSVDQEQDLVKLFTCTTFDIMGDLTFGEPLGLLDNAKYSPWVEATFGWIKAADLSRVTIEYPLLGRVAGWLTPQSVLDQQKMHFQHSVDRVDRRLKLGSDQPDIWNLVLRQPEGRRLDIEDMYSHSSVFMIAGTETTATLLSGLMYFLCENPEKMKILCDEIRGSFASDAELTIENLQKLRYMAACFEEGLRLYPPLPIGPPREAHPQGNIICGQWVPGKTRISVAQYTAYRSPLNFRDPESFVPERWLPNTGYDSDKRDVLQPFSYGPRNCVGKKSVHSDIIYRSSVANVRDSLAYHEMRIILAKVLWNFDVELHAGSDGWIDQKCYTLWQKTPLWVTVKPVR</sequence>
<keyword evidence="7" id="KW-1133">Transmembrane helix</keyword>
<name>A0ABR3SFH0_9PEZI</name>
<evidence type="ECO:0000256" key="6">
    <source>
        <dbReference type="RuleBase" id="RU000461"/>
    </source>
</evidence>
<evidence type="ECO:0000313" key="8">
    <source>
        <dbReference type="EMBL" id="KAL1618786.1"/>
    </source>
</evidence>
<dbReference type="CDD" id="cd11058">
    <property type="entry name" value="CYP60B-like"/>
    <property type="match status" value="1"/>
</dbReference>
<organism evidence="8 9">
    <name type="scientific">Neofusicoccum ribis</name>
    <dbReference type="NCBI Taxonomy" id="45134"/>
    <lineage>
        <taxon>Eukaryota</taxon>
        <taxon>Fungi</taxon>
        <taxon>Dikarya</taxon>
        <taxon>Ascomycota</taxon>
        <taxon>Pezizomycotina</taxon>
        <taxon>Dothideomycetes</taxon>
        <taxon>Dothideomycetes incertae sedis</taxon>
        <taxon>Botryosphaeriales</taxon>
        <taxon>Botryosphaeriaceae</taxon>
        <taxon>Neofusicoccum</taxon>
    </lineage>
</organism>
<comment type="similarity">
    <text evidence="2 6">Belongs to the cytochrome P450 family.</text>
</comment>
<dbReference type="PANTHER" id="PTHR24305:SF210">
    <property type="entry name" value="CYTOCHROME P450 MONOOXYGENASE ASQL-RELATED"/>
    <property type="match status" value="1"/>
</dbReference>
<keyword evidence="6" id="KW-0503">Monooxygenase</keyword>
<evidence type="ECO:0000256" key="2">
    <source>
        <dbReference type="ARBA" id="ARBA00010617"/>
    </source>
</evidence>
<dbReference type="InterPro" id="IPR050121">
    <property type="entry name" value="Cytochrome_P450_monoxygenase"/>
</dbReference>
<dbReference type="EMBL" id="JAJVDC020000200">
    <property type="protein sequence ID" value="KAL1618786.1"/>
    <property type="molecule type" value="Genomic_DNA"/>
</dbReference>
<evidence type="ECO:0000256" key="5">
    <source>
        <dbReference type="ARBA" id="ARBA00023004"/>
    </source>
</evidence>
<dbReference type="InterPro" id="IPR002401">
    <property type="entry name" value="Cyt_P450_E_grp-I"/>
</dbReference>
<dbReference type="SUPFAM" id="SSF48264">
    <property type="entry name" value="Cytochrome P450"/>
    <property type="match status" value="1"/>
</dbReference>
<dbReference type="PROSITE" id="PS00086">
    <property type="entry name" value="CYTOCHROME_P450"/>
    <property type="match status" value="1"/>
</dbReference>
<dbReference type="PRINTS" id="PR00463">
    <property type="entry name" value="EP450I"/>
</dbReference>
<dbReference type="Proteomes" id="UP001521116">
    <property type="component" value="Unassembled WGS sequence"/>
</dbReference>
<reference evidence="8 9" key="1">
    <citation type="submission" date="2024-02" db="EMBL/GenBank/DDBJ databases">
        <title>De novo assembly and annotation of 12 fungi associated with fruit tree decline syndrome in Ontario, Canada.</title>
        <authorList>
            <person name="Sulman M."/>
            <person name="Ellouze W."/>
            <person name="Ilyukhin E."/>
        </authorList>
    </citation>
    <scope>NUCLEOTIDE SEQUENCE [LARGE SCALE GENOMIC DNA]</scope>
    <source>
        <strain evidence="8 9">M1-105</strain>
    </source>
</reference>
<dbReference type="Pfam" id="PF00067">
    <property type="entry name" value="p450"/>
    <property type="match status" value="1"/>
</dbReference>
<proteinExistence type="inferred from homology"/>
<evidence type="ECO:0000256" key="7">
    <source>
        <dbReference type="SAM" id="Phobius"/>
    </source>
</evidence>
<keyword evidence="7" id="KW-0472">Membrane</keyword>
<dbReference type="PANTHER" id="PTHR24305">
    <property type="entry name" value="CYTOCHROME P450"/>
    <property type="match status" value="1"/>
</dbReference>
<evidence type="ECO:0008006" key="10">
    <source>
        <dbReference type="Google" id="ProtNLM"/>
    </source>
</evidence>
<accession>A0ABR3SFH0</accession>
<evidence type="ECO:0000256" key="4">
    <source>
        <dbReference type="ARBA" id="ARBA00022723"/>
    </source>
</evidence>
<feature type="transmembrane region" description="Helical" evidence="7">
    <location>
        <begin position="20"/>
        <end position="45"/>
    </location>
</feature>
<keyword evidence="5 6" id="KW-0408">Iron</keyword>
<keyword evidence="9" id="KW-1185">Reference proteome</keyword>
<keyword evidence="7" id="KW-0812">Transmembrane</keyword>
<comment type="cofactor">
    <cofactor evidence="1">
        <name>heme</name>
        <dbReference type="ChEBI" id="CHEBI:30413"/>
    </cofactor>
</comment>
<evidence type="ECO:0000313" key="9">
    <source>
        <dbReference type="Proteomes" id="UP001521116"/>
    </source>
</evidence>
<dbReference type="InterPro" id="IPR036396">
    <property type="entry name" value="Cyt_P450_sf"/>
</dbReference>
<keyword evidence="6" id="KW-0560">Oxidoreductase</keyword>
<dbReference type="InterPro" id="IPR017972">
    <property type="entry name" value="Cyt_P450_CS"/>
</dbReference>
<dbReference type="InterPro" id="IPR001128">
    <property type="entry name" value="Cyt_P450"/>
</dbReference>
<comment type="caution">
    <text evidence="8">The sequence shown here is derived from an EMBL/GenBank/DDBJ whole genome shotgun (WGS) entry which is preliminary data.</text>
</comment>
<gene>
    <name evidence="8" type="ORF">SLS56_010389</name>
</gene>
<evidence type="ECO:0000256" key="1">
    <source>
        <dbReference type="ARBA" id="ARBA00001971"/>
    </source>
</evidence>
<keyword evidence="3 6" id="KW-0349">Heme</keyword>
<dbReference type="Gene3D" id="1.10.630.10">
    <property type="entry name" value="Cytochrome P450"/>
    <property type="match status" value="1"/>
</dbReference>
<protein>
    <recommendedName>
        <fullName evidence="10">Cytochrome P450 monooxygenase</fullName>
    </recommendedName>
</protein>